<feature type="region of interest" description="Disordered" evidence="3">
    <location>
        <begin position="31"/>
        <end position="70"/>
    </location>
</feature>
<feature type="region of interest" description="Disordered" evidence="3">
    <location>
        <begin position="418"/>
        <end position="451"/>
    </location>
</feature>
<keyword evidence="5" id="KW-1185">Reference proteome</keyword>
<keyword evidence="2" id="KW-0235">DNA replication</keyword>
<proteinExistence type="inferred from homology"/>
<evidence type="ECO:0008006" key="6">
    <source>
        <dbReference type="Google" id="ProtNLM"/>
    </source>
</evidence>
<sequence>MTDRVSVLTAPTEGDPPSYLLLQVPKDLVAFFDPPQHTEPTTAGPTSPLKRKREDDPQSEHPQKCSSFTINGRHSDSAVLCTDTASYTIRQISQSNSLLLLTPSSDLVSGSTTLHLKANLETILELVPSVPRLSRIPDLLRPTAFAGPEEEVELQELILRSDGSNRKLKTFTHRQLRSIVQASEKEFVQALSEFRVIQLGSRLRLIASSYRVTLLRLIHAQLMLESLSPARVPVQSIVKTLAKESNVPEPITRAALLSWYGEPVEEAEGAKGETAGGNSEIARLRPEPIARDIGLELLSKHRTPTSLPTFLQEWKKAVGDLFEEHANISLLRGFSLLHPSPLPVALFPPPGTVASAPSHNSNAAGSGGQVATPELVKQNSIQYYPASLLPSEPAQRFAELFLTRPHWTQDELLPFLEDLAPGPPSLSSSKGSKAAEGAAKEEEDKQRKNQRKAIDSFLMKFTRSRTVKLAEPAVLVIKDEAAAPAPAAEASTTAVSKPIPSGGMLMGGGTFSSLKGAARRRAAAAAASAAVASQVCKDVKVYSARMKY</sequence>
<evidence type="ECO:0000313" key="4">
    <source>
        <dbReference type="EMBL" id="KAE8241298.1"/>
    </source>
</evidence>
<evidence type="ECO:0000256" key="2">
    <source>
        <dbReference type="ARBA" id="ARBA00022705"/>
    </source>
</evidence>
<feature type="compositionally biased region" description="Low complexity" evidence="3">
    <location>
        <begin position="425"/>
        <end position="437"/>
    </location>
</feature>
<organism evidence="4 5">
    <name type="scientific">Tilletia indica</name>
    <dbReference type="NCBI Taxonomy" id="43049"/>
    <lineage>
        <taxon>Eukaryota</taxon>
        <taxon>Fungi</taxon>
        <taxon>Dikarya</taxon>
        <taxon>Basidiomycota</taxon>
        <taxon>Ustilaginomycotina</taxon>
        <taxon>Exobasidiomycetes</taxon>
        <taxon>Tilletiales</taxon>
        <taxon>Tilletiaceae</taxon>
        <taxon>Tilletia</taxon>
    </lineage>
</organism>
<dbReference type="AlphaFoldDB" id="A0A177TUC5"/>
<feature type="compositionally biased region" description="Basic and acidic residues" evidence="3">
    <location>
        <begin position="52"/>
        <end position="63"/>
    </location>
</feature>
<dbReference type="Proteomes" id="UP000077521">
    <property type="component" value="Unassembled WGS sequence"/>
</dbReference>
<dbReference type="PANTHER" id="PTHR13395:SF6">
    <property type="entry name" value="SISTER CHROMATID COHESION PROTEIN DCC1"/>
    <property type="match status" value="1"/>
</dbReference>
<gene>
    <name evidence="4" type="ORF">A4X13_0g7478</name>
</gene>
<dbReference type="GO" id="GO:0000785">
    <property type="term" value="C:chromatin"/>
    <property type="evidence" value="ECO:0007669"/>
    <property type="project" value="TreeGrafter"/>
</dbReference>
<dbReference type="GO" id="GO:0000775">
    <property type="term" value="C:chromosome, centromeric region"/>
    <property type="evidence" value="ECO:0007669"/>
    <property type="project" value="TreeGrafter"/>
</dbReference>
<evidence type="ECO:0000256" key="3">
    <source>
        <dbReference type="SAM" id="MobiDB-lite"/>
    </source>
</evidence>
<name>A0A177TUC5_9BASI</name>
<reference evidence="4" key="2">
    <citation type="journal article" date="2019" name="IMA Fungus">
        <title>Genome sequencing and comparison of five Tilletia species to identify candidate genes for the detection of regulated species infecting wheat.</title>
        <authorList>
            <person name="Nguyen H.D.T."/>
            <person name="Sultana T."/>
            <person name="Kesanakurti P."/>
            <person name="Hambleton S."/>
        </authorList>
    </citation>
    <scope>NUCLEOTIDE SEQUENCE</scope>
    <source>
        <strain evidence="4">DAOMC 236416</strain>
    </source>
</reference>
<protein>
    <recommendedName>
        <fullName evidence="6">Sister chromatid cohesion protein DCC1</fullName>
    </recommendedName>
</protein>
<comment type="similarity">
    <text evidence="1">Belongs to the DCC1 family.</text>
</comment>
<dbReference type="EMBL" id="LWDF02000937">
    <property type="protein sequence ID" value="KAE8241298.1"/>
    <property type="molecule type" value="Genomic_DNA"/>
</dbReference>
<dbReference type="GO" id="GO:0006260">
    <property type="term" value="P:DNA replication"/>
    <property type="evidence" value="ECO:0007669"/>
    <property type="project" value="UniProtKB-KW"/>
</dbReference>
<reference evidence="4" key="1">
    <citation type="submission" date="2016-04" db="EMBL/GenBank/DDBJ databases">
        <authorList>
            <person name="Nguyen H.D."/>
            <person name="Samba Siva P."/>
            <person name="Cullis J."/>
            <person name="Levesque C.A."/>
            <person name="Hambleton S."/>
        </authorList>
    </citation>
    <scope>NUCLEOTIDE SEQUENCE</scope>
    <source>
        <strain evidence="4">DAOMC 236416</strain>
    </source>
</reference>
<dbReference type="PANTHER" id="PTHR13395">
    <property type="entry name" value="SISTER CHROMATID COHESION PROTEIN DCC1-RELATED"/>
    <property type="match status" value="1"/>
</dbReference>
<accession>A0A177TUC5</accession>
<evidence type="ECO:0000256" key="1">
    <source>
        <dbReference type="ARBA" id="ARBA00007017"/>
    </source>
</evidence>
<dbReference type="GO" id="GO:0034088">
    <property type="term" value="P:maintenance of mitotic sister chromatid cohesion"/>
    <property type="evidence" value="ECO:0007669"/>
    <property type="project" value="TreeGrafter"/>
</dbReference>
<dbReference type="InterPro" id="IPR019128">
    <property type="entry name" value="Dcc1"/>
</dbReference>
<dbReference type="GO" id="GO:0031390">
    <property type="term" value="C:Ctf18 RFC-like complex"/>
    <property type="evidence" value="ECO:0007669"/>
    <property type="project" value="InterPro"/>
</dbReference>
<feature type="compositionally biased region" description="Basic and acidic residues" evidence="3">
    <location>
        <begin position="438"/>
        <end position="447"/>
    </location>
</feature>
<comment type="caution">
    <text evidence="4">The sequence shown here is derived from an EMBL/GenBank/DDBJ whole genome shotgun (WGS) entry which is preliminary data.</text>
</comment>
<dbReference type="Pfam" id="PF09724">
    <property type="entry name" value="Dcc1"/>
    <property type="match status" value="1"/>
</dbReference>
<evidence type="ECO:0000313" key="5">
    <source>
        <dbReference type="Proteomes" id="UP000077521"/>
    </source>
</evidence>